<gene>
    <name evidence="2" type="ORF">ABID56_001158</name>
</gene>
<proteinExistence type="predicted"/>
<evidence type="ECO:0000313" key="2">
    <source>
        <dbReference type="EMBL" id="MET3683068.1"/>
    </source>
</evidence>
<feature type="transmembrane region" description="Helical" evidence="1">
    <location>
        <begin position="32"/>
        <end position="53"/>
    </location>
</feature>
<accession>A0ABV2KU07</accession>
<feature type="transmembrane region" description="Helical" evidence="1">
    <location>
        <begin position="73"/>
        <end position="95"/>
    </location>
</feature>
<organism evidence="2 3">
    <name type="scientific">Alkalibacillus flavidus</name>
    <dbReference type="NCBI Taxonomy" id="546021"/>
    <lineage>
        <taxon>Bacteria</taxon>
        <taxon>Bacillati</taxon>
        <taxon>Bacillota</taxon>
        <taxon>Bacilli</taxon>
        <taxon>Bacillales</taxon>
        <taxon>Bacillaceae</taxon>
        <taxon>Alkalibacillus</taxon>
    </lineage>
</organism>
<dbReference type="EMBL" id="JBEPMX010000004">
    <property type="protein sequence ID" value="MET3683068.1"/>
    <property type="molecule type" value="Genomic_DNA"/>
</dbReference>
<protein>
    <recommendedName>
        <fullName evidence="4">Yip1 domain-containing protein</fullName>
    </recommendedName>
</protein>
<comment type="caution">
    <text evidence="2">The sequence shown here is derived from an EMBL/GenBank/DDBJ whole genome shotgun (WGS) entry which is preliminary data.</text>
</comment>
<keyword evidence="1" id="KW-0812">Transmembrane</keyword>
<feature type="transmembrane region" description="Helical" evidence="1">
    <location>
        <begin position="157"/>
        <end position="180"/>
    </location>
</feature>
<evidence type="ECO:0000313" key="3">
    <source>
        <dbReference type="Proteomes" id="UP001549167"/>
    </source>
</evidence>
<keyword evidence="1" id="KW-0472">Membrane</keyword>
<reference evidence="2 3" key="1">
    <citation type="submission" date="2024-06" db="EMBL/GenBank/DDBJ databases">
        <title>Genomic Encyclopedia of Type Strains, Phase IV (KMG-IV): sequencing the most valuable type-strain genomes for metagenomic binning, comparative biology and taxonomic classification.</title>
        <authorList>
            <person name="Goeker M."/>
        </authorList>
    </citation>
    <scope>NUCLEOTIDE SEQUENCE [LARGE SCALE GENOMIC DNA]</scope>
    <source>
        <strain evidence="2 3">DSM 23520</strain>
    </source>
</reference>
<dbReference type="Proteomes" id="UP001549167">
    <property type="component" value="Unassembled WGS sequence"/>
</dbReference>
<sequence length="218" mass="25669">MHRSYLFGFIKAPDAQFYRLEKEETIRDQWKVQLWLIAATLIAYIVMSLYGMGTESLSDRLTELSTAEYVASQFWFVIGRMVYALILAIGVLYLVSYYFYLWTKIPYKKLVLMQQVALFAIIIERILWIPLFVIFGVDWNMSPMSFGVIAVYLTDHQWLINPLGALSVIQIWIAYFQGIYLRRFATLERWQVWLIVVGLHLFIYIMIGVLTYALEGWV</sequence>
<name>A0ABV2KU07_9BACI</name>
<keyword evidence="1" id="KW-1133">Transmembrane helix</keyword>
<keyword evidence="3" id="KW-1185">Reference proteome</keyword>
<dbReference type="RefSeq" id="WP_354219663.1">
    <property type="nucleotide sequence ID" value="NZ_JBEPMX010000004.1"/>
</dbReference>
<evidence type="ECO:0008006" key="4">
    <source>
        <dbReference type="Google" id="ProtNLM"/>
    </source>
</evidence>
<feature type="transmembrane region" description="Helical" evidence="1">
    <location>
        <begin position="192"/>
        <end position="214"/>
    </location>
</feature>
<evidence type="ECO:0000256" key="1">
    <source>
        <dbReference type="SAM" id="Phobius"/>
    </source>
</evidence>
<feature type="transmembrane region" description="Helical" evidence="1">
    <location>
        <begin position="116"/>
        <end position="137"/>
    </location>
</feature>